<dbReference type="GO" id="GO:0006397">
    <property type="term" value="P:mRNA processing"/>
    <property type="evidence" value="ECO:0007669"/>
    <property type="project" value="UniProtKB-KW"/>
</dbReference>
<evidence type="ECO:0000259" key="11">
    <source>
        <dbReference type="PROSITE" id="PS50053"/>
    </source>
</evidence>
<dbReference type="eggNOG" id="KOG0001">
    <property type="taxonomic scope" value="Eukaryota"/>
</dbReference>
<dbReference type="Pfam" id="PF22782">
    <property type="entry name" value="SDE2"/>
    <property type="match status" value="1"/>
</dbReference>
<dbReference type="eggNOG" id="KOG2827">
    <property type="taxonomic scope" value="Eukaryota"/>
</dbReference>
<keyword evidence="7" id="KW-0539">Nucleus</keyword>
<dbReference type="InterPro" id="IPR053822">
    <property type="entry name" value="SDE2-like_dom"/>
</dbReference>
<keyword evidence="5" id="KW-0507">mRNA processing</keyword>
<dbReference type="GO" id="GO:0005737">
    <property type="term" value="C:cytoplasm"/>
    <property type="evidence" value="ECO:0007669"/>
    <property type="project" value="UniProtKB-SubCell"/>
</dbReference>
<dbReference type="PROSITE" id="PS50053">
    <property type="entry name" value="UBIQUITIN_2"/>
    <property type="match status" value="1"/>
</dbReference>
<dbReference type="InterPro" id="IPR019954">
    <property type="entry name" value="Ubiquitin_CS"/>
</dbReference>
<dbReference type="SMART" id="SM00213">
    <property type="entry name" value="UBQ"/>
    <property type="match status" value="1"/>
</dbReference>
<dbReference type="PaxDb" id="2711-XP_006491267.1"/>
<keyword evidence="6" id="KW-0508">mRNA splicing</keyword>
<evidence type="ECO:0000256" key="10">
    <source>
        <dbReference type="SAM" id="MobiDB-lite"/>
    </source>
</evidence>
<dbReference type="Gene3D" id="3.10.20.90">
    <property type="entry name" value="Phosphatidylinositol 3-kinase Catalytic Subunit, Chain A, domain 1"/>
    <property type="match status" value="1"/>
</dbReference>
<evidence type="ECO:0000256" key="5">
    <source>
        <dbReference type="ARBA" id="ARBA00022664"/>
    </source>
</evidence>
<dbReference type="GO" id="GO:0005634">
    <property type="term" value="C:nucleus"/>
    <property type="evidence" value="ECO:0000318"/>
    <property type="project" value="GO_Central"/>
</dbReference>
<sequence length="466" mass="51274">MEDQATSPKALQLFVKLLNGKTTTLNFTTCHVYGHEIKNRIYEATKIPTHLQRLIYSGLQLKDRTVISDDHITFNLVLRLLGGKGGFGSLLRGAATKAGQKKTNNFDACRDMSGRRLRHVNAEKKLEEWKAEEEERRLEKIAEEFLKKAAKKGKKGVGDGEAEKYVKKYRDESAVCMAKVEEAVRRACADGKRKAVKSNEMEAKRMKIWMGKRKLGESDDEDSSEDDDDEENEKSIVLNNGHHSDTNKETEGSSGSVTGGKQDRVLSGGGSCESGSEEEKDILVQQSSESGAEDVSREENDMVEPEIHVGMVMQTTSTSCLDTALVSETKAAQAEKHDCCGEFASESVEEIIGQPPIPNVLNSENEESSEKRSVDAEPSGSSDSKSAINDGAIVANTTLAELERPLNFDEFNSAAEMEVLGLERLKSELQARGLKCGGTLQERAARLFLLKSTPVEKLPKKLLAKK</sequence>
<feature type="region of interest" description="Disordered" evidence="10">
    <location>
        <begin position="213"/>
        <end position="304"/>
    </location>
</feature>
<dbReference type="Proteomes" id="UP000027120">
    <property type="component" value="Unassembled WGS sequence"/>
</dbReference>
<dbReference type="PANTHER" id="PTHR12786">
    <property type="entry name" value="SPLICING FACTOR SF3A-RELATED"/>
    <property type="match status" value="1"/>
</dbReference>
<feature type="coiled-coil region" evidence="9">
    <location>
        <begin position="117"/>
        <end position="151"/>
    </location>
</feature>
<dbReference type="PANTHER" id="PTHR12786:SF1">
    <property type="entry name" value="SPLICING REGULATOR SDE2"/>
    <property type="match status" value="1"/>
</dbReference>
<dbReference type="OrthoDB" id="547031at2759"/>
<dbReference type="AlphaFoldDB" id="A0A067H6A6"/>
<comment type="similarity">
    <text evidence="3">Belongs to the SDE2 family.</text>
</comment>
<feature type="region of interest" description="Disordered" evidence="10">
    <location>
        <begin position="351"/>
        <end position="390"/>
    </location>
</feature>
<comment type="subcellular location">
    <subcellularLocation>
        <location evidence="2">Cytoplasm</location>
    </subcellularLocation>
    <subcellularLocation>
        <location evidence="1">Nucleus</location>
    </subcellularLocation>
</comment>
<evidence type="ECO:0000256" key="7">
    <source>
        <dbReference type="ARBA" id="ARBA00023242"/>
    </source>
</evidence>
<gene>
    <name evidence="12" type="ORF">CISIN_1g012310mg</name>
</gene>
<dbReference type="Pfam" id="PF00240">
    <property type="entry name" value="ubiquitin"/>
    <property type="match status" value="1"/>
</dbReference>
<dbReference type="KEGG" id="cit:102619656"/>
<dbReference type="Pfam" id="PF13297">
    <property type="entry name" value="SDE2_2C"/>
    <property type="match status" value="1"/>
</dbReference>
<reference evidence="12 13" key="1">
    <citation type="submission" date="2014-04" db="EMBL/GenBank/DDBJ databases">
        <authorList>
            <consortium name="International Citrus Genome Consortium"/>
            <person name="Gmitter F."/>
            <person name="Chen C."/>
            <person name="Farmerie W."/>
            <person name="Harkins T."/>
            <person name="Desany B."/>
            <person name="Mohiuddin M."/>
            <person name="Kodira C."/>
            <person name="Borodovsky M."/>
            <person name="Lomsadze A."/>
            <person name="Burns P."/>
            <person name="Jenkins J."/>
            <person name="Prochnik S."/>
            <person name="Shu S."/>
            <person name="Chapman J."/>
            <person name="Pitluck S."/>
            <person name="Schmutz J."/>
            <person name="Rokhsar D."/>
        </authorList>
    </citation>
    <scope>NUCLEOTIDE SEQUENCE</scope>
</reference>
<dbReference type="InterPro" id="IPR051421">
    <property type="entry name" value="RNA_Proc_DNA_Dmg_Regulator"/>
</dbReference>
<dbReference type="SUPFAM" id="SSF54236">
    <property type="entry name" value="Ubiquitin-like"/>
    <property type="match status" value="1"/>
</dbReference>
<evidence type="ECO:0000256" key="6">
    <source>
        <dbReference type="ARBA" id="ARBA00023187"/>
    </source>
</evidence>
<proteinExistence type="inferred from homology"/>
<evidence type="ECO:0000313" key="13">
    <source>
        <dbReference type="Proteomes" id="UP000027120"/>
    </source>
</evidence>
<feature type="domain" description="Ubiquitin-like" evidence="11">
    <location>
        <begin position="11"/>
        <end position="72"/>
    </location>
</feature>
<dbReference type="InterPro" id="IPR025086">
    <property type="entry name" value="SDE2/SF3A3_SAP"/>
</dbReference>
<dbReference type="EMBL" id="KK784873">
    <property type="protein sequence ID" value="KDO86460.1"/>
    <property type="molecule type" value="Genomic_DNA"/>
</dbReference>
<evidence type="ECO:0000256" key="4">
    <source>
        <dbReference type="ARBA" id="ARBA00022490"/>
    </source>
</evidence>
<dbReference type="GO" id="GO:0008380">
    <property type="term" value="P:RNA splicing"/>
    <property type="evidence" value="ECO:0007669"/>
    <property type="project" value="UniProtKB-KW"/>
</dbReference>
<dbReference type="STRING" id="2711.A0A067H6A6"/>
<dbReference type="InterPro" id="IPR000626">
    <property type="entry name" value="Ubiquitin-like_dom"/>
</dbReference>
<organism evidence="12 13">
    <name type="scientific">Citrus sinensis</name>
    <name type="common">Sweet orange</name>
    <name type="synonym">Citrus aurantium var. sinensis</name>
    <dbReference type="NCBI Taxonomy" id="2711"/>
    <lineage>
        <taxon>Eukaryota</taxon>
        <taxon>Viridiplantae</taxon>
        <taxon>Streptophyta</taxon>
        <taxon>Embryophyta</taxon>
        <taxon>Tracheophyta</taxon>
        <taxon>Spermatophyta</taxon>
        <taxon>Magnoliopsida</taxon>
        <taxon>eudicotyledons</taxon>
        <taxon>Gunneridae</taxon>
        <taxon>Pentapetalae</taxon>
        <taxon>rosids</taxon>
        <taxon>malvids</taxon>
        <taxon>Sapindales</taxon>
        <taxon>Rutaceae</taxon>
        <taxon>Aurantioideae</taxon>
        <taxon>Citrus</taxon>
    </lineage>
</organism>
<evidence type="ECO:0000256" key="3">
    <source>
        <dbReference type="ARBA" id="ARBA00008726"/>
    </source>
</evidence>
<evidence type="ECO:0000256" key="8">
    <source>
        <dbReference type="ARBA" id="ARBA00023306"/>
    </source>
</evidence>
<evidence type="ECO:0000256" key="9">
    <source>
        <dbReference type="SAM" id="Coils"/>
    </source>
</evidence>
<dbReference type="InterPro" id="IPR029071">
    <property type="entry name" value="Ubiquitin-like_domsf"/>
</dbReference>
<name>A0A067H6A6_CITSI</name>
<evidence type="ECO:0000313" key="12">
    <source>
        <dbReference type="EMBL" id="KDO86460.1"/>
    </source>
</evidence>
<feature type="compositionally biased region" description="Acidic residues" evidence="10">
    <location>
        <begin position="218"/>
        <end position="232"/>
    </location>
</feature>
<evidence type="ECO:0000256" key="2">
    <source>
        <dbReference type="ARBA" id="ARBA00004496"/>
    </source>
</evidence>
<feature type="compositionally biased region" description="Basic and acidic residues" evidence="10">
    <location>
        <begin position="242"/>
        <end position="251"/>
    </location>
</feature>
<keyword evidence="13" id="KW-1185">Reference proteome</keyword>
<accession>A0A067H6A6</accession>
<keyword evidence="4" id="KW-0963">Cytoplasm</keyword>
<dbReference type="PROSITE" id="PS00299">
    <property type="entry name" value="UBIQUITIN_1"/>
    <property type="match status" value="1"/>
</dbReference>
<keyword evidence="9" id="KW-0175">Coiled coil</keyword>
<evidence type="ECO:0000256" key="1">
    <source>
        <dbReference type="ARBA" id="ARBA00004123"/>
    </source>
</evidence>
<protein>
    <recommendedName>
        <fullName evidence="11">Ubiquitin-like domain-containing protein</fullName>
    </recommendedName>
</protein>
<keyword evidence="8" id="KW-0131">Cell cycle</keyword>